<protein>
    <recommendedName>
        <fullName evidence="1">2EXR domain-containing protein</fullName>
    </recommendedName>
</protein>
<dbReference type="VEuPathDB" id="FungiDB:sscle_16g107850"/>
<reference evidence="3" key="1">
    <citation type="journal article" date="2017" name="Genome Biol. Evol.">
        <title>The complete genome sequence of the phytopathogenic fungus Sclerotinia sclerotiorum reveals insights into the genome architecture of broad host range pathogens.</title>
        <authorList>
            <person name="Derbyshire M."/>
            <person name="Denton-Giles M."/>
            <person name="Hegedus D."/>
            <person name="Seifbarghy S."/>
            <person name="Rollins J."/>
            <person name="van Kan J."/>
            <person name="Seidl M.F."/>
            <person name="Faino L."/>
            <person name="Mbengue M."/>
            <person name="Navaud O."/>
            <person name="Raffaele S."/>
            <person name="Hammond-Kosack K."/>
            <person name="Heard S."/>
            <person name="Oliver R."/>
        </authorList>
    </citation>
    <scope>NUCLEOTIDE SEQUENCE [LARGE SCALE GENOMIC DNA]</scope>
    <source>
        <strain evidence="3">ATCC 18683 / 1980 / Ss-1</strain>
    </source>
</reference>
<dbReference type="OrthoDB" id="3563121at2759"/>
<proteinExistence type="predicted"/>
<evidence type="ECO:0000313" key="2">
    <source>
        <dbReference type="EMBL" id="APA16015.1"/>
    </source>
</evidence>
<dbReference type="KEGG" id="ssl:SS1G_10122"/>
<dbReference type="AlphaFoldDB" id="A0A1D9QM54"/>
<dbReference type="Proteomes" id="UP000177798">
    <property type="component" value="Chromosome 16"/>
</dbReference>
<accession>A0A1D9QM54</accession>
<dbReference type="Pfam" id="PF20150">
    <property type="entry name" value="2EXR"/>
    <property type="match status" value="1"/>
</dbReference>
<gene>
    <name evidence="2" type="ORF">sscle_16g107850</name>
</gene>
<evidence type="ECO:0000259" key="1">
    <source>
        <dbReference type="Pfam" id="PF20150"/>
    </source>
</evidence>
<name>A0A1D9QM54_SCLS1</name>
<dbReference type="EMBL" id="CP017829">
    <property type="protein sequence ID" value="APA16015.1"/>
    <property type="molecule type" value="Genomic_DNA"/>
</dbReference>
<dbReference type="InterPro" id="IPR045518">
    <property type="entry name" value="2EXR"/>
</dbReference>
<sequence>MDLQNSSPEINSERDPKHDIIEEVDLYMASFKLDANERRETFLLDTEQHLIDYQCRKNASLEAFDRQNDKLKYDFQDEMHLHQLGFRCEQKKLDDEFREEQQRTKRKFNDAEHILQIRHKSPFPQQVLENGASSTRRLTQPAYVFEGFPHLPVELQIIIWRMAAENKKPDRHSLVHYGKSDYFNRGFHRRVSSAISINYTGYEQINPGNKSSGKKNIPAVLHACSIAREVAKTVYTCLPIEYGERIMDEGLSRQAYFDLINDEFFLPWKMALPRLRWTEHRIIVDLLIRHHATKNQWKSLPVALREHVENMLEIRNLQMDLRAFVTVPPHIWAEFSMLECLTILIPPRDSRDISMHDHTFKPKPGSKFGKRADWIWGYCYKLLSSVKKDFPDWRHPNIKVHLVDYPECEETYEEASPEEYDKVHSTPPPGDELHIPFPGWLDHLERAVSPTRNTNVYLPKKSELDEGDDFEWYRMNRLPKFSFEVTKKDLQFEHLWPFDVDESERSG</sequence>
<evidence type="ECO:0000313" key="3">
    <source>
        <dbReference type="Proteomes" id="UP000177798"/>
    </source>
</evidence>
<organism evidence="2 3">
    <name type="scientific">Sclerotinia sclerotiorum (strain ATCC 18683 / 1980 / Ss-1)</name>
    <name type="common">White mold</name>
    <name type="synonym">Whetzelinia sclerotiorum</name>
    <dbReference type="NCBI Taxonomy" id="665079"/>
    <lineage>
        <taxon>Eukaryota</taxon>
        <taxon>Fungi</taxon>
        <taxon>Dikarya</taxon>
        <taxon>Ascomycota</taxon>
        <taxon>Pezizomycotina</taxon>
        <taxon>Leotiomycetes</taxon>
        <taxon>Helotiales</taxon>
        <taxon>Sclerotiniaceae</taxon>
        <taxon>Sclerotinia</taxon>
    </lineage>
</organism>
<dbReference type="RefSeq" id="XP_001588575.1">
    <property type="nucleotide sequence ID" value="XM_001588525.1"/>
</dbReference>
<feature type="domain" description="2EXR" evidence="1">
    <location>
        <begin position="145"/>
        <end position="258"/>
    </location>
</feature>